<evidence type="ECO:0000313" key="2">
    <source>
        <dbReference type="Proteomes" id="UP000320643"/>
    </source>
</evidence>
<keyword evidence="2" id="KW-1185">Reference proteome</keyword>
<proteinExistence type="predicted"/>
<name>A0A552UWG4_9FLAO</name>
<dbReference type="Proteomes" id="UP000320643">
    <property type="component" value="Unassembled WGS sequence"/>
</dbReference>
<dbReference type="OrthoDB" id="1315743at2"/>
<protein>
    <submittedName>
        <fullName evidence="1">Uncharacterized protein</fullName>
    </submittedName>
</protein>
<organism evidence="1 2">
    <name type="scientific">Flavobacterium zepuense</name>
    <dbReference type="NCBI Taxonomy" id="2593302"/>
    <lineage>
        <taxon>Bacteria</taxon>
        <taxon>Pseudomonadati</taxon>
        <taxon>Bacteroidota</taxon>
        <taxon>Flavobacteriia</taxon>
        <taxon>Flavobacteriales</taxon>
        <taxon>Flavobacteriaceae</taxon>
        <taxon>Flavobacterium</taxon>
    </lineage>
</organism>
<evidence type="ECO:0000313" key="1">
    <source>
        <dbReference type="EMBL" id="TRW22573.1"/>
    </source>
</evidence>
<gene>
    <name evidence="1" type="ORF">FMM05_16975</name>
</gene>
<dbReference type="RefSeq" id="WP_143374616.1">
    <property type="nucleotide sequence ID" value="NZ_VJVZ01000012.1"/>
</dbReference>
<comment type="caution">
    <text evidence="1">The sequence shown here is derived from an EMBL/GenBank/DDBJ whole genome shotgun (WGS) entry which is preliminary data.</text>
</comment>
<sequence length="936" mass="102296">MANNRIVIAQLDVDISKAKEQLKYYANSIDDTIETMKRLTAEGKTNTVEFKNLENQLKYTKELHSELAKNIDVLTASMQTQLEAQKKLDAIIQQTNTSENEFIKNNEELLRQKKALIITDADYEANLTLINSKIAENNKWLQENGSEHARLITTMNDYKQQVKESFDSINIFNGGISGLTSRAQEAGGAIPLLKNAFNGVTGGIKGMGAAIMANPIGAIIGAIVIVAQGLYNVFKDFKPLMDKVEQGMAAVGAVIDTIKNSIIGLLTGAASFGEFFSGITTGASKAASEAMNLKKAQQELAKQMGLQDIANQKAQVQMAEYIALSKDQNLSEEDRIKAYKKAATIESQNYAQRKKIANDDYNNAVIAIAVNTNLTNQELANLKTKGVAYAQELAEKKAISKEELDLLKKTQLERIKIDGEERGLVRKHNTELGAMHKQFADDKKATDDKNNADALKRQQEHEQKRTAQLDRYAAKLKLELDIFMQAQGEKSKSLKEELDYAEEVKNKKLAIARAEFNASEKTANDRRTLQLAENEAKAEGLKNTAEATAKYAQSELDLYIQTHVSKLNGAKTLTQDLIAEEEKRLEHIKNSKIKILDAESKTNQQIIDDKRAKNIELSTEDNAYLTKKAEIESEFKTQTQANNDALEAQTKAQKAAQLQADKDIAVANAQTQYDADLITEQQRFEAELETLKTQYDNKLLTKEQYDAKVKQSTEVNADNEKKIEQAKNTAITSQYATLFGNVSQLLGKKTAAGKAAAIAEATMNTYNGVTQVWASKSVLPEPMATVAKVANTAVVVASGLSAVKKITSTKEPKLKQGGLVAVGGNRHSNGGTMFTGADGTRFEAEQGELIGIMNRNAAAHFMAFNNAFPAGGSAAPNYFANGGIVSREMATPGINIDELAAKIAIANAAIPAPVVSVQDIITQGNSFVQVRDGANF</sequence>
<dbReference type="EMBL" id="VJVZ01000012">
    <property type="protein sequence ID" value="TRW22573.1"/>
    <property type="molecule type" value="Genomic_DNA"/>
</dbReference>
<reference evidence="1 2" key="1">
    <citation type="submission" date="2019-07" db="EMBL/GenBank/DDBJ databases">
        <title>Flavobacterium sp. nov., isolated from glacier ice.</title>
        <authorList>
            <person name="Liu Q."/>
            <person name="Xin Y.-H."/>
        </authorList>
    </citation>
    <scope>NUCLEOTIDE SEQUENCE [LARGE SCALE GENOMIC DNA]</scope>
    <source>
        <strain evidence="1 2">ZT4R6</strain>
    </source>
</reference>
<dbReference type="AlphaFoldDB" id="A0A552UWG4"/>
<accession>A0A552UWG4</accession>